<dbReference type="SUPFAM" id="SSF51735">
    <property type="entry name" value="NAD(P)-binding Rossmann-fold domains"/>
    <property type="match status" value="1"/>
</dbReference>
<sequence length="245" mass="27466">MTYIIVGGSAGLGRAIAKKFASEKNDLIIISSDLRDTKPLASDLEIRYGVNVTPLQMSLSKIPITIKEVDEALENLSPLTGLILPIGFNDPNDIPGIDDKNFFELVNTNFTSVCLFINHFLPILKKLSNTTIIGFGSIAAIRGRSLNATYAASKRALESYFESLRHFVVNSPLTVQFYMIGYIDTNLSFGANMTLFKPAQVDRLADIVFNNRLRDFGTTFYPKYWKIIKILLPIVPWSVFKKFKK</sequence>
<proteinExistence type="inferred from homology"/>
<evidence type="ECO:0000313" key="3">
    <source>
        <dbReference type="EMBL" id="NWK02406.1"/>
    </source>
</evidence>
<dbReference type="InterPro" id="IPR020904">
    <property type="entry name" value="Sc_DH/Rdtase_CS"/>
</dbReference>
<dbReference type="AlphaFoldDB" id="A0A7K4NM34"/>
<dbReference type="PANTHER" id="PTHR42901">
    <property type="entry name" value="ALCOHOL DEHYDROGENASE"/>
    <property type="match status" value="1"/>
</dbReference>
<dbReference type="PANTHER" id="PTHR42901:SF1">
    <property type="entry name" value="ALCOHOL DEHYDROGENASE"/>
    <property type="match status" value="1"/>
</dbReference>
<comment type="similarity">
    <text evidence="1">Belongs to the short-chain dehydrogenases/reductases (SDR) family.</text>
</comment>
<protein>
    <submittedName>
        <fullName evidence="3">SDR family oxidoreductase</fullName>
    </submittedName>
</protein>
<dbReference type="PROSITE" id="PS00061">
    <property type="entry name" value="ADH_SHORT"/>
    <property type="match status" value="1"/>
</dbReference>
<reference evidence="3 4" key="1">
    <citation type="journal article" date="2019" name="Environ. Microbiol.">
        <title>Genomics insights into ecotype formation of ammonia-oxidizing archaea in the deep ocean.</title>
        <authorList>
            <person name="Wang Y."/>
            <person name="Huang J.M."/>
            <person name="Cui G.J."/>
            <person name="Nunoura T."/>
            <person name="Takaki Y."/>
            <person name="Li W.L."/>
            <person name="Li J."/>
            <person name="Gao Z.M."/>
            <person name="Takai K."/>
            <person name="Zhang A.Q."/>
            <person name="Stepanauskas R."/>
        </authorList>
    </citation>
    <scope>NUCLEOTIDE SEQUENCE [LARGE SCALE GENOMIC DNA]</scope>
    <source>
        <strain evidence="3 4">N8</strain>
    </source>
</reference>
<evidence type="ECO:0000256" key="1">
    <source>
        <dbReference type="ARBA" id="ARBA00006484"/>
    </source>
</evidence>
<organism evidence="3 4">
    <name type="scientific">Marine Group I thaumarchaeote</name>
    <dbReference type="NCBI Taxonomy" id="2511932"/>
    <lineage>
        <taxon>Archaea</taxon>
        <taxon>Nitrososphaerota</taxon>
        <taxon>Marine Group I</taxon>
    </lineage>
</organism>
<dbReference type="PRINTS" id="PR00081">
    <property type="entry name" value="GDHRDH"/>
</dbReference>
<name>A0A7K4NM34_9ARCH</name>
<gene>
    <name evidence="3" type="ORF">HX804_03770</name>
</gene>
<evidence type="ECO:0000313" key="4">
    <source>
        <dbReference type="Proteomes" id="UP000529843"/>
    </source>
</evidence>
<dbReference type="Pfam" id="PF00106">
    <property type="entry name" value="adh_short"/>
    <property type="match status" value="1"/>
</dbReference>
<dbReference type="Gene3D" id="3.40.50.720">
    <property type="entry name" value="NAD(P)-binding Rossmann-like Domain"/>
    <property type="match status" value="1"/>
</dbReference>
<dbReference type="GO" id="GO:0016491">
    <property type="term" value="F:oxidoreductase activity"/>
    <property type="evidence" value="ECO:0007669"/>
    <property type="project" value="UniProtKB-KW"/>
</dbReference>
<dbReference type="InterPro" id="IPR036291">
    <property type="entry name" value="NAD(P)-bd_dom_sf"/>
</dbReference>
<dbReference type="InterPro" id="IPR002347">
    <property type="entry name" value="SDR_fam"/>
</dbReference>
<accession>A0A7K4NM34</accession>
<dbReference type="Proteomes" id="UP000529843">
    <property type="component" value="Unassembled WGS sequence"/>
</dbReference>
<keyword evidence="2" id="KW-0560">Oxidoreductase</keyword>
<comment type="caution">
    <text evidence="3">The sequence shown here is derived from an EMBL/GenBank/DDBJ whole genome shotgun (WGS) entry which is preliminary data.</text>
</comment>
<dbReference type="EMBL" id="JACAST010000030">
    <property type="protein sequence ID" value="NWK02406.1"/>
    <property type="molecule type" value="Genomic_DNA"/>
</dbReference>
<dbReference type="CDD" id="cd05233">
    <property type="entry name" value="SDR_c"/>
    <property type="match status" value="1"/>
</dbReference>
<evidence type="ECO:0000256" key="2">
    <source>
        <dbReference type="ARBA" id="ARBA00023002"/>
    </source>
</evidence>